<dbReference type="GO" id="GO:0050380">
    <property type="term" value="F:undecaprenyl-diphosphatase activity"/>
    <property type="evidence" value="ECO:0007669"/>
    <property type="project" value="UniProtKB-UniRule"/>
</dbReference>
<dbReference type="PANTHER" id="PTHR30622:SF4">
    <property type="entry name" value="UNDECAPRENYL-DIPHOSPHATASE"/>
    <property type="match status" value="1"/>
</dbReference>
<dbReference type="GO" id="GO:0071555">
    <property type="term" value="P:cell wall organization"/>
    <property type="evidence" value="ECO:0007669"/>
    <property type="project" value="UniProtKB-KW"/>
</dbReference>
<evidence type="ECO:0000256" key="7">
    <source>
        <dbReference type="ARBA" id="ARBA00022801"/>
    </source>
</evidence>
<comment type="caution">
    <text evidence="18">The sequence shown here is derived from an EMBL/GenBank/DDBJ whole genome shotgun (WGS) entry which is preliminary data.</text>
</comment>
<evidence type="ECO:0000313" key="19">
    <source>
        <dbReference type="Proteomes" id="UP000252118"/>
    </source>
</evidence>
<evidence type="ECO:0000313" key="18">
    <source>
        <dbReference type="EMBL" id="RBP01131.1"/>
    </source>
</evidence>
<dbReference type="GO" id="GO:0046677">
    <property type="term" value="P:response to antibiotic"/>
    <property type="evidence" value="ECO:0007669"/>
    <property type="project" value="UniProtKB-UniRule"/>
</dbReference>
<keyword evidence="9 17" id="KW-0573">Peptidoglycan synthesis</keyword>
<evidence type="ECO:0000256" key="12">
    <source>
        <dbReference type="ARBA" id="ARBA00023251"/>
    </source>
</evidence>
<gene>
    <name evidence="17" type="primary">uppP</name>
    <name evidence="18" type="ORF">DET59_12139</name>
</gene>
<feature type="transmembrane region" description="Helical" evidence="17">
    <location>
        <begin position="73"/>
        <end position="94"/>
    </location>
</feature>
<evidence type="ECO:0000256" key="1">
    <source>
        <dbReference type="ARBA" id="ARBA00004651"/>
    </source>
</evidence>
<comment type="catalytic activity">
    <reaction evidence="16 17">
        <text>di-trans,octa-cis-undecaprenyl diphosphate + H2O = di-trans,octa-cis-undecaprenyl phosphate + phosphate + H(+)</text>
        <dbReference type="Rhea" id="RHEA:28094"/>
        <dbReference type="ChEBI" id="CHEBI:15377"/>
        <dbReference type="ChEBI" id="CHEBI:15378"/>
        <dbReference type="ChEBI" id="CHEBI:43474"/>
        <dbReference type="ChEBI" id="CHEBI:58405"/>
        <dbReference type="ChEBI" id="CHEBI:60392"/>
        <dbReference type="EC" id="3.6.1.27"/>
    </reaction>
</comment>
<evidence type="ECO:0000256" key="3">
    <source>
        <dbReference type="ARBA" id="ARBA00012374"/>
    </source>
</evidence>
<keyword evidence="8 17" id="KW-0133">Cell shape</keyword>
<keyword evidence="12 17" id="KW-0046">Antibiotic resistance</keyword>
<protein>
    <recommendedName>
        <fullName evidence="4 17">Undecaprenyl-diphosphatase</fullName>
        <ecNumber evidence="3 17">3.6.1.27</ecNumber>
    </recommendedName>
    <alternativeName>
        <fullName evidence="15 17">Bacitracin resistance protein</fullName>
    </alternativeName>
    <alternativeName>
        <fullName evidence="14 17">Undecaprenyl pyrophosphate phosphatase</fullName>
    </alternativeName>
</protein>
<dbReference type="AlphaFoldDB" id="A0A366EFD1"/>
<proteinExistence type="inferred from homology"/>
<evidence type="ECO:0000256" key="11">
    <source>
        <dbReference type="ARBA" id="ARBA00023136"/>
    </source>
</evidence>
<dbReference type="GO" id="GO:0005886">
    <property type="term" value="C:plasma membrane"/>
    <property type="evidence" value="ECO:0007669"/>
    <property type="project" value="UniProtKB-SubCell"/>
</dbReference>
<evidence type="ECO:0000256" key="6">
    <source>
        <dbReference type="ARBA" id="ARBA00022692"/>
    </source>
</evidence>
<evidence type="ECO:0000256" key="2">
    <source>
        <dbReference type="ARBA" id="ARBA00010621"/>
    </source>
</evidence>
<comment type="miscellaneous">
    <text evidence="17">Bacitracin is thought to be involved in the inhibition of peptidoglycan synthesis by sequestering undecaprenyl diphosphate, thereby reducing the pool of lipid carrier available.</text>
</comment>
<feature type="transmembrane region" description="Helical" evidence="17">
    <location>
        <begin position="175"/>
        <end position="193"/>
    </location>
</feature>
<dbReference type="EMBL" id="QNRJ01000021">
    <property type="protein sequence ID" value="RBP01131.1"/>
    <property type="molecule type" value="Genomic_DNA"/>
</dbReference>
<dbReference type="GO" id="GO:0009252">
    <property type="term" value="P:peptidoglycan biosynthetic process"/>
    <property type="evidence" value="ECO:0007669"/>
    <property type="project" value="UniProtKB-KW"/>
</dbReference>
<dbReference type="Pfam" id="PF02673">
    <property type="entry name" value="BacA"/>
    <property type="match status" value="1"/>
</dbReference>
<name>A0A366EFD1_9BACI</name>
<reference evidence="18 19" key="1">
    <citation type="submission" date="2018-06" db="EMBL/GenBank/DDBJ databases">
        <title>Freshwater and sediment microbial communities from various areas in North America, analyzing microbe dynamics in response to fracking.</title>
        <authorList>
            <person name="Lamendella R."/>
        </authorList>
    </citation>
    <scope>NUCLEOTIDE SEQUENCE [LARGE SCALE GENOMIC DNA]</scope>
    <source>
        <strain evidence="18 19">97B</strain>
    </source>
</reference>
<evidence type="ECO:0000256" key="16">
    <source>
        <dbReference type="ARBA" id="ARBA00047594"/>
    </source>
</evidence>
<dbReference type="HAMAP" id="MF_01006">
    <property type="entry name" value="Undec_diphosphatase"/>
    <property type="match status" value="1"/>
</dbReference>
<evidence type="ECO:0000256" key="5">
    <source>
        <dbReference type="ARBA" id="ARBA00022475"/>
    </source>
</evidence>
<dbReference type="InterPro" id="IPR003824">
    <property type="entry name" value="UppP"/>
</dbReference>
<evidence type="ECO:0000256" key="13">
    <source>
        <dbReference type="ARBA" id="ARBA00023316"/>
    </source>
</evidence>
<organism evidence="18 19">
    <name type="scientific">Rossellomorea aquimaris</name>
    <dbReference type="NCBI Taxonomy" id="189382"/>
    <lineage>
        <taxon>Bacteria</taxon>
        <taxon>Bacillati</taxon>
        <taxon>Bacillota</taxon>
        <taxon>Bacilli</taxon>
        <taxon>Bacillales</taxon>
        <taxon>Bacillaceae</taxon>
        <taxon>Rossellomorea</taxon>
    </lineage>
</organism>
<sequence length="261" mass="28557">MDLNKFEAFILGIIQGLTEFLPISSTGHLYLGRLSFGLEEAGLFLDTMLHIGTLIAVLVVYQKELLYMLRHPFSKLSWILIIGTIPAVIVGFLFEDFFDSISKSGTTIGWEFLATGCIMYVADGVKNGYKKLDDLSYTDAVVIGSFQAAAIFPALSRSGLTIAAGLFRKLDRETAAYFSFLLSTPAILGGIVLQGREMIGGTVEAISFSSLAIGTVSAAVFGYFAILTMVNFLKKHSLKIFSYYVWALGLLILFLQYSGIM</sequence>
<accession>A0A366EFD1</accession>
<keyword evidence="6 17" id="KW-0812">Transmembrane</keyword>
<feature type="transmembrane region" description="Helical" evidence="17">
    <location>
        <begin position="41"/>
        <end position="61"/>
    </location>
</feature>
<evidence type="ECO:0000256" key="17">
    <source>
        <dbReference type="HAMAP-Rule" id="MF_01006"/>
    </source>
</evidence>
<evidence type="ECO:0000256" key="8">
    <source>
        <dbReference type="ARBA" id="ARBA00022960"/>
    </source>
</evidence>
<comment type="similarity">
    <text evidence="2 17">Belongs to the UppP family.</text>
</comment>
<evidence type="ECO:0000256" key="4">
    <source>
        <dbReference type="ARBA" id="ARBA00021581"/>
    </source>
</evidence>
<keyword evidence="11 17" id="KW-0472">Membrane</keyword>
<dbReference type="PANTHER" id="PTHR30622">
    <property type="entry name" value="UNDECAPRENYL-DIPHOSPHATASE"/>
    <property type="match status" value="1"/>
</dbReference>
<keyword evidence="10 17" id="KW-1133">Transmembrane helix</keyword>
<evidence type="ECO:0000256" key="9">
    <source>
        <dbReference type="ARBA" id="ARBA00022984"/>
    </source>
</evidence>
<evidence type="ECO:0000256" key="10">
    <source>
        <dbReference type="ARBA" id="ARBA00022989"/>
    </source>
</evidence>
<dbReference type="EC" id="3.6.1.27" evidence="3 17"/>
<comment type="subcellular location">
    <subcellularLocation>
        <location evidence="1 17">Cell membrane</location>
        <topology evidence="1 17">Multi-pass membrane protein</topology>
    </subcellularLocation>
</comment>
<feature type="transmembrane region" description="Helical" evidence="17">
    <location>
        <begin position="205"/>
        <end position="233"/>
    </location>
</feature>
<feature type="transmembrane region" description="Helical" evidence="17">
    <location>
        <begin position="240"/>
        <end position="260"/>
    </location>
</feature>
<evidence type="ECO:0000256" key="14">
    <source>
        <dbReference type="ARBA" id="ARBA00032707"/>
    </source>
</evidence>
<evidence type="ECO:0000256" key="15">
    <source>
        <dbReference type="ARBA" id="ARBA00032932"/>
    </source>
</evidence>
<keyword evidence="7 17" id="KW-0378">Hydrolase</keyword>
<dbReference type="GO" id="GO:0008360">
    <property type="term" value="P:regulation of cell shape"/>
    <property type="evidence" value="ECO:0007669"/>
    <property type="project" value="UniProtKB-KW"/>
</dbReference>
<dbReference type="Proteomes" id="UP000252118">
    <property type="component" value="Unassembled WGS sequence"/>
</dbReference>
<keyword evidence="5 17" id="KW-1003">Cell membrane</keyword>
<comment type="function">
    <text evidence="17">Catalyzes the dephosphorylation of undecaprenyl diphosphate (UPP). Confers resistance to bacitracin.</text>
</comment>
<keyword evidence="13 17" id="KW-0961">Cell wall biogenesis/degradation</keyword>